<sequence length="127" mass="13770">MHNAPVPDARDRPMGTQFARYAADVSRRVGPGEPLADGLPTHAHPTCGLDDEALWANVGDETHATQRVSLALRTPCDETELYGHHYSETPSQVSAALNPSTIVETEFRLGFKTDTSLLTALMNSIGR</sequence>
<gene>
    <name evidence="1" type="ORF">Pcatena_12290</name>
</gene>
<accession>A0A3G9K6D0</accession>
<dbReference type="KEGG" id="pcat:Pcatena_12290"/>
<reference evidence="2" key="1">
    <citation type="submission" date="2018-11" db="EMBL/GenBank/DDBJ databases">
        <title>Comparative genomics of Parolsenella catena and Libanicoccus massiliensis: Reclassification of Libanicoccus massiliensis as Parolsenella massiliensis comb. nov.</title>
        <authorList>
            <person name="Sakamoto M."/>
            <person name="Ikeyama N."/>
            <person name="Murakami T."/>
            <person name="Mori H."/>
            <person name="Yuki M."/>
            <person name="Ohkuma M."/>
        </authorList>
    </citation>
    <scope>NUCLEOTIDE SEQUENCE [LARGE SCALE GENOMIC DNA]</scope>
    <source>
        <strain evidence="2">JCM 31932</strain>
    </source>
</reference>
<evidence type="ECO:0000313" key="2">
    <source>
        <dbReference type="Proteomes" id="UP000273154"/>
    </source>
</evidence>
<protein>
    <submittedName>
        <fullName evidence="1">Uncharacterized protein</fullName>
    </submittedName>
</protein>
<name>A0A3G9K6D0_9ACTN</name>
<keyword evidence="2" id="KW-1185">Reference proteome</keyword>
<evidence type="ECO:0000313" key="1">
    <source>
        <dbReference type="EMBL" id="BBH50642.1"/>
    </source>
</evidence>
<dbReference type="EMBL" id="AP019367">
    <property type="protein sequence ID" value="BBH50642.1"/>
    <property type="molecule type" value="Genomic_DNA"/>
</dbReference>
<organism evidence="1 2">
    <name type="scientific">Parolsenella catena</name>
    <dbReference type="NCBI Taxonomy" id="2003188"/>
    <lineage>
        <taxon>Bacteria</taxon>
        <taxon>Bacillati</taxon>
        <taxon>Actinomycetota</taxon>
        <taxon>Coriobacteriia</taxon>
        <taxon>Coriobacteriales</taxon>
        <taxon>Atopobiaceae</taxon>
        <taxon>Parolsenella</taxon>
    </lineage>
</organism>
<dbReference type="AlphaFoldDB" id="A0A3G9K6D0"/>
<proteinExistence type="predicted"/>
<dbReference type="Proteomes" id="UP000273154">
    <property type="component" value="Chromosome"/>
</dbReference>